<dbReference type="InterPro" id="IPR014030">
    <property type="entry name" value="Ketoacyl_synth_N"/>
</dbReference>
<dbReference type="Gene3D" id="3.30.70.3290">
    <property type="match status" value="3"/>
</dbReference>
<dbReference type="InterPro" id="IPR057326">
    <property type="entry name" value="KR_dom"/>
</dbReference>
<dbReference type="Pfam" id="PF21089">
    <property type="entry name" value="PKS_DH_N"/>
    <property type="match status" value="1"/>
</dbReference>
<evidence type="ECO:0000256" key="7">
    <source>
        <dbReference type="ARBA" id="ARBA00023268"/>
    </source>
</evidence>
<keyword evidence="14" id="KW-1185">Reference proteome</keyword>
<dbReference type="CDD" id="cd08956">
    <property type="entry name" value="KR_3_FAS_SDR_x"/>
    <property type="match status" value="1"/>
</dbReference>
<evidence type="ECO:0000259" key="10">
    <source>
        <dbReference type="PROSITE" id="PS50075"/>
    </source>
</evidence>
<name>A0ABY5VNB4_9ACTN</name>
<dbReference type="Proteomes" id="UP001059617">
    <property type="component" value="Chromosome"/>
</dbReference>
<feature type="domain" description="Carrier" evidence="10">
    <location>
        <begin position="1611"/>
        <end position="1686"/>
    </location>
</feature>
<dbReference type="Pfam" id="PF02801">
    <property type="entry name" value="Ketoacyl-synt_C"/>
    <property type="match status" value="3"/>
</dbReference>
<dbReference type="InterPro" id="IPR018201">
    <property type="entry name" value="Ketoacyl_synth_AS"/>
</dbReference>
<evidence type="ECO:0000256" key="3">
    <source>
        <dbReference type="ARBA" id="ARBA00022450"/>
    </source>
</evidence>
<dbReference type="PROSITE" id="PS52019">
    <property type="entry name" value="PKS_MFAS_DH"/>
    <property type="match status" value="1"/>
</dbReference>
<evidence type="ECO:0000256" key="6">
    <source>
        <dbReference type="ARBA" id="ARBA00023194"/>
    </source>
</evidence>
<dbReference type="InterPro" id="IPR001227">
    <property type="entry name" value="Ac_transferase_dom_sf"/>
</dbReference>
<dbReference type="InterPro" id="IPR020807">
    <property type="entry name" value="PKS_DH"/>
</dbReference>
<dbReference type="Pfam" id="PF16197">
    <property type="entry name" value="KAsynt_C_assoc"/>
    <property type="match status" value="3"/>
</dbReference>
<dbReference type="Gene3D" id="3.40.50.720">
    <property type="entry name" value="NAD(P)-binding Rossmann-like Domain"/>
    <property type="match status" value="3"/>
</dbReference>
<evidence type="ECO:0000256" key="8">
    <source>
        <dbReference type="ARBA" id="ARBA00023315"/>
    </source>
</evidence>
<dbReference type="SMART" id="SM00826">
    <property type="entry name" value="PKS_DH"/>
    <property type="match status" value="1"/>
</dbReference>
<dbReference type="InterPro" id="IPR036736">
    <property type="entry name" value="ACP-like_sf"/>
</dbReference>
<feature type="domain" description="Ketosynthase family 3 (KS3)" evidence="11">
    <location>
        <begin position="3074"/>
        <end position="3498"/>
    </location>
</feature>
<feature type="domain" description="Ketosynthase family 3 (KS3)" evidence="11">
    <location>
        <begin position="32"/>
        <end position="456"/>
    </location>
</feature>
<evidence type="ECO:0000256" key="2">
    <source>
        <dbReference type="ARBA" id="ARBA00004792"/>
    </source>
</evidence>
<dbReference type="InterPro" id="IPR009081">
    <property type="entry name" value="PP-bd_ACP"/>
</dbReference>
<feature type="domain" description="Carrier" evidence="10">
    <location>
        <begin position="2982"/>
        <end position="3057"/>
    </location>
</feature>
<dbReference type="InterPro" id="IPR036291">
    <property type="entry name" value="NAD(P)-bd_dom_sf"/>
</dbReference>
<dbReference type="InterPro" id="IPR036299">
    <property type="entry name" value="Polyketide_synth_docking_sf"/>
</dbReference>
<feature type="domain" description="Carrier" evidence="10">
    <location>
        <begin position="4352"/>
        <end position="4427"/>
    </location>
</feature>
<dbReference type="InterPro" id="IPR049900">
    <property type="entry name" value="PKS_mFAS_DH"/>
</dbReference>
<dbReference type="SUPFAM" id="SSF101173">
    <property type="entry name" value="Docking domain B of the erythromycin polyketide synthase (DEBS)"/>
    <property type="match status" value="1"/>
</dbReference>
<keyword evidence="4" id="KW-0597">Phosphoprotein</keyword>
<dbReference type="Pfam" id="PF08659">
    <property type="entry name" value="KR"/>
    <property type="match status" value="3"/>
</dbReference>
<dbReference type="Pfam" id="PF00109">
    <property type="entry name" value="ketoacyl-synt"/>
    <property type="match status" value="3"/>
</dbReference>
<evidence type="ECO:0000313" key="13">
    <source>
        <dbReference type="EMBL" id="UWP79218.1"/>
    </source>
</evidence>
<dbReference type="InterPro" id="IPR032821">
    <property type="entry name" value="PKS_assoc"/>
</dbReference>
<sequence length="4509" mass="469072">MNEDKLREYLKRVTVDLHRTRERLSEVEQQDREPIAIVAMSCRFPGGVRTPEDLWRLLAEGRDAVGPFPDNRGWDLEHLFHPDPDHRGTSYGREGGFLYDADRFDPAPFGISPREALGMDPQQRLLLEVAWEAFERAGIDATTLRGSRTGVFVGIMYNDYGARLREIPEGMEGYVGNGSSPSIASGRIAYTFGLEGPAVTVDTACSSSLVALHLAATALRRGECTLALAGGATVMSTPNTFIGFSRQRGLAADGRCKSFSDTADGTGWGEGVGLLLVERLSDAQRLGHRILGVLRGSAVNQDGASSGLTAPNGPSQRRVITAALAAAGLTAGDVDAVEAHGTGTTLGDPIEAQALLATYGQGRDRPLWLGSVKSNLAHTQAAAGVAGIMKMLLAMRHGWLPRTLHVPAPSSHVDWTAGAVELLTDAQPWPASDRPRRAGVSSFGVSGTNAHVIVEEPPRPAETAPPAEEPWAPPVLPLVLSGRTAAAVPAQAARLRDALDGELADVAFSLTAARSTLEHRAVVLGADRTTLLAGLDALAAGTAAPGVVRGNTVPGKSAMLFTGQGAQWSGMGRGLYEVFPVFAAAYDAVCAHIEGLRDVDGSVLDETRWTQPALFAFEVAAYRLLESWGLRPDFLLGHSIGELAAAHVAGVWDLEGACRIVEARGRLMQALPSGGAMIAVQASEEAVRAVLVDGVSIAAVNGPDAVVLSGDADAVEAVAASLSVKSKRLRVSHAFHSHRMDGMLEEFRAVVASVPAYEPVIAVVPAADGDFTDPDYWVRQVRGTVRFADGVATLRASGVSRFLEVGPDGVLSALVEDGIPVARKGRDEVTTFLTAVARAHVSGWSPDWRRLFSGRRLVDLPTYAFQRERFWLDDPAGRGDATAVGLRTVDHPLLGAALGLAEGDGFVFTSRLSLRDQPWLADHVVLGVPLLPATAFADLALRAAETLGHDGLDELVVEAPLTLPDPGAVDLQVAVGAPDGTGGRPFTVHSRAEADDGPWTRHATGRLGAGPGGAAADLSAWPPPGATPVPADTLYAELHDAGLTYGPVFQGVRAVWRRGAEVFAELDLPEPGRADVSRFGLHPALLDAALHTLRYADAGDGTLLPFAFRGIRLYAAGAVTLRARVTLRAATTVAVDLADETGRPVATVDTLDLRPVTAGQLGPARDALFRVDLVPVTSGTTDAGQLPVAAGQPGDTHADLVALRTSLDAGAPPPDRVLAALGTSDVHAATGWALTLVQEWLAEPRLSGAVLVFTLPGDGPAAAAVDGLVRSAQAEHPGRFAVISGVPAATAGGAALVRALTSGEPVTVLDGDTVLAPRLARAATPATGAPVAEWSADGTVLITGGLGGLGARIARHLVTGHGVRRLVLTGRRGPATDGAAALRDELTALGAAVTVAACDVTDRAALAALIAEHRPRGVVHTAGVVDDGTVTDLTPDRIGAVLRPKVDGALHLHDLTRDLDLTAFVLFSSLAGTVGAAGQAGYAAANSALDAIARQRHAAGLPALSLAWGLWEERSGITAGLADADRDRMARHGVTPLPTADALALFDAACAGSAPVLVPARLRLDALRDTGTVPAVLRGLAGTTGGRGGRTRREDGLADRLRRLPESDRLPALLQVVRQEAAAVLGHATAKDVDPHRGFLESGFDSLTALELRNRLAAATGLVLPATVIFDHPAPDAMARHLLAELRLATAPAMTVTPVAATDEPVAIVAMSCRYPGGVRSPEDLWRLLADGTDAIGPFPGDRGWDVDRLYHPDPDHRGTSYAREGGFLYDAADFDADLFGISPREALATDPQQRLLLESSWELLERAGLDPAALRGSPTGVFVGLMYNDYASRLHEVPDGLEGHVGNGSAPSVASGRVAYSFGFEGPAVTVDTACSSSLVALHLAAQALRRGECSLAVAGGVTVMSTPGTFIGFSRQRGLAVDGRCKAFSDDADGTGWGEGVGLLLLERLSDARRNGHPVLAVVKGSAVNQDGASSSLTAPNGPSQQRVIRAALAAAGVAASEVDAVEAHGTGTALGDPIEAQALLATYGQGRDRPLWLGSVKSNLGHTQAASGVAGVIKMVQAMRHGVLPRTLHVSAPSSHVDWSAGAVELLTSARDWPAVERPRRAGVSSFGISGTNAHVVLEQAPAVEPVPVDRAVLPVVPWPVSARGAAALDAQVDRLRVVVGDPADVGFSLATTRTQFDHRAVLLGSSVVRGRVRDGRNAMLFTGQGAQWSGMGRGLYEVFPVFAAAYDAVCSLVEGLCDVDGPVLDETRWTQPALFAFEVAAYRLLESWGLRPDFLLGHSIGELAAAHVAGVWDLEGACRIVEARGRLMQALPSGGAMIAVQASEEAVRAVLVDGVSIAAVNGPDAVVLSGDADAVEAVAASLNVKSKRLRVSHAFHSARMDGMLAEFRAVVAAVPVREPVIAVVPAADGDFTDPDYWVRQVRGTVRFADGVAVLRASGVSRFLEVGPDGVLSALVEDGIPVARKGRDEVTTFLTAVARAHVSGWSPDWTRVFGNAAVVELPTYPFQRQRYWLDAGEPRTDAEFWAAIEAQAVPGLDAAAVEALTAWRQQRQAVSTVDGWLYREVWKPLTPSAGPSGRWVVVGADAGPIAEALAATGAEPVVVPSLSQAGPGEVAGVVALVDDAVAALAAVQAGIPAPLWCVTRGGTADDVWGLGRVAALEHPDRWGGLVDLPAEPSAADLAALCGVLGGVEDQVSIRGGKASGRRLARATAAGPLWEPRGTVLVTGGTGALGGHVARWLLASGADRVVLAGRRGGASDDERVSYAACDLADRQAVQALVAEAAPASVVHVAGVVDDGVIDGLTPERMAAVAAAKVDGARYLDEATRGLRLDAFVLFSSFAGAVGSAGQGNYAAANAALDGVARRRRAAGLPAVSIAWGPWAGDGMAAEAGVADRQRRGGVTPMPPDLAVAALARLAMGAEPNPVVADVDWERFGPAFAANRPAPLVEDLVPGRLRLPGSAAGQFGALPPDELAARLRDLVREQAAAVLGHADPGVIRPDRAFRDLGFDSLTAVEFRNAVSAGTGVDLPSTVVFDHPTPAALVELLVRRLTGTDAATTSAVGASPVDEPVAVVAMAGRFPGGVRTPEDLWELLAAGRDGLAGFPADRGWDLDGLFDDDPDRAGTSYTRVGAFLDGVADFDAGLFGISPREALAMDPQQRLLLETAWEVFERAGVDPHSLKGTPTGVFVGTNGQDYPTVLAAAEENVEGYLGTGNAASVVSGRISYTFGLEGPAVTVDTACSASLVALHLAAQALRRGECSLAVAGGATVMSTPGAFVEFSRQRGLAPDGRCKAFSDDADGTGWGEGVGLLLLERLSDARRNGRTILAVVKGSAVNQDGASNGLTAPNGPSQQRVIRAALAAAGLEASEVDVVEAHGTGTALGDPIEAQALLATYGQHRDRPLWLGSVKSNLGHTQAAAGVAGVMKMVLALRHRTLPRTLHVTAPSSHVDWSTGAVELLTETRDWTSAGRPRRAGVSSFGISGTNAHVIIEEAPAVEPASTGRAALPVVPWPVSARTEAAVDAQVARLRSLDADPVDVGSSLATTRSLFDHRAVLLGSSVVRGQVRDGRNAMLFTGQGAQWSGMGRGLYEVFPVFAAAYDAVCSLVEGLCDVDGPVLDETRWTQPALFAFEVAAYRLLESWGLRPDFLLGHSIGELAAAHVAGVWDLEGACRIVEARGRLMQALPSGGAMIAVQASEEAVRAALVDGAEIAAVNGPDAVVISGDEDAVEVVAASLNVKSKRLRVSHAFHSHRMDGMLEEFRAVVASVPAYEPVVSVVPAADGDFTDPDYWVRQVRGTVRFADGVATLRASGVSRFLEVGPDGVLSALVDDGIPVARKGRDEVTAFLTAVAKAHVTGWSPDWTRVFGNAAVVELPTYPFQRQRFWPTVRRVPHEDAEFWAAIEAQAVPGLDAAAAEALTAWRRRRHTESTVDNWCYREIWKPLAVTGRLAGRWVVVGAGAVPIAEALTAAGAVPVVVSSPREMPIGEVAGVVALVDDAVAALAVVQAGVSAPLWCVTRGADDVWGLGRVAALEYPDRWGGLVDLPAEPSAADLVALCGVLGGAEDQVRIRDGVASGRRLVRAVVTGPEWRPRGTVLVTGGTGALGGHVAGWLLASGAERVVLASRRGGVSDDERVVFAVCDVTDRQAVHDLVGRYILSAVVHAAGVVDDGVIDGLTPERMAAVAAAKVDGARYLDEATRGLRLDAFVLFSSFAGAVGSAGQANYAAANAALDGIARGRRAVGLPAVSIAWGPWAGDGMAAEAGIADRQRRGGVAPMAPALAVTALARLATGAEIGPVVADVDWQRFGAAVTRARPVPLVEGLYRGADTAPGGITERLAGLARGEQEAILLDLVREQAAAVLGHTGVELVGAGNAFRDLGFDSLTAVEFRNGLAARTGLPVPATAVFDYPTPAALANHLLDEVTGANAADAGLPVLADLDKLEAAISGISPEDDLHAAVRTRLHVMLSKLDKVRTAVSESATSLRFDAATDDELFTFIHEELGRT</sequence>
<dbReference type="Gene3D" id="3.10.129.110">
    <property type="entry name" value="Polyketide synthase dehydratase"/>
    <property type="match status" value="1"/>
</dbReference>
<gene>
    <name evidence="13" type="ORF">Dfulv_29090</name>
</gene>
<dbReference type="InterPro" id="IPR014031">
    <property type="entry name" value="Ketoacyl_synth_C"/>
</dbReference>
<comment type="cofactor">
    <cofactor evidence="1">
        <name>pantetheine 4'-phosphate</name>
        <dbReference type="ChEBI" id="CHEBI:47942"/>
    </cofactor>
</comment>
<dbReference type="SMART" id="SM00827">
    <property type="entry name" value="PKS_AT"/>
    <property type="match status" value="3"/>
</dbReference>
<dbReference type="EMBL" id="CP073720">
    <property type="protein sequence ID" value="UWP79218.1"/>
    <property type="molecule type" value="Genomic_DNA"/>
</dbReference>
<dbReference type="Pfam" id="PF08990">
    <property type="entry name" value="Docking"/>
    <property type="match status" value="1"/>
</dbReference>
<dbReference type="Gene3D" id="3.40.47.10">
    <property type="match status" value="3"/>
</dbReference>
<keyword evidence="8" id="KW-0012">Acyltransferase</keyword>
<feature type="domain" description="Ketosynthase family 3 (KS3)" evidence="11">
    <location>
        <begin position="1703"/>
        <end position="2127"/>
    </location>
</feature>
<dbReference type="Pfam" id="PF00550">
    <property type="entry name" value="PP-binding"/>
    <property type="match status" value="3"/>
</dbReference>
<dbReference type="Pfam" id="PF00698">
    <property type="entry name" value="Acyl_transf_1"/>
    <property type="match status" value="3"/>
</dbReference>
<feature type="active site" description="Proton acceptor; for dehydratase activity" evidence="9">
    <location>
        <position position="923"/>
    </location>
</feature>
<dbReference type="InterPro" id="IPR049552">
    <property type="entry name" value="PKS_DH_N"/>
</dbReference>
<accession>A0ABY5VNB4</accession>
<feature type="active site" description="Proton donor; for dehydratase activity" evidence="9">
    <location>
        <position position="1087"/>
    </location>
</feature>
<dbReference type="InterPro" id="IPR015083">
    <property type="entry name" value="NorB/c/GfsB-D-like_docking"/>
</dbReference>
<dbReference type="InterPro" id="IPR016039">
    <property type="entry name" value="Thiolase-like"/>
</dbReference>
<dbReference type="PROSITE" id="PS00606">
    <property type="entry name" value="KS3_1"/>
    <property type="match status" value="3"/>
</dbReference>
<dbReference type="RefSeq" id="WP_259856813.1">
    <property type="nucleotide sequence ID" value="NZ_CP073720.1"/>
</dbReference>
<keyword evidence="5" id="KW-0808">Transferase</keyword>
<feature type="region of interest" description="N-terminal hotdog fold" evidence="9">
    <location>
        <begin position="891"/>
        <end position="1014"/>
    </location>
</feature>
<dbReference type="PROSITE" id="PS52004">
    <property type="entry name" value="KS3_2"/>
    <property type="match status" value="3"/>
</dbReference>
<dbReference type="InterPro" id="IPR014043">
    <property type="entry name" value="Acyl_transferase_dom"/>
</dbReference>
<dbReference type="InterPro" id="IPR006162">
    <property type="entry name" value="Ppantetheine_attach_site"/>
</dbReference>
<dbReference type="InterPro" id="IPR016036">
    <property type="entry name" value="Malonyl_transacylase_ACP-bd"/>
</dbReference>
<dbReference type="SMART" id="SM01294">
    <property type="entry name" value="PKS_PP_betabranch"/>
    <property type="match status" value="3"/>
</dbReference>
<dbReference type="InterPro" id="IPR049551">
    <property type="entry name" value="PKS_DH_C"/>
</dbReference>
<keyword evidence="7" id="KW-0511">Multifunctional enzyme</keyword>
<evidence type="ECO:0000256" key="1">
    <source>
        <dbReference type="ARBA" id="ARBA00001957"/>
    </source>
</evidence>
<dbReference type="SUPFAM" id="SSF51735">
    <property type="entry name" value="NAD(P)-binding Rossmann-fold domains"/>
    <property type="match status" value="6"/>
</dbReference>
<dbReference type="PANTHER" id="PTHR43775">
    <property type="entry name" value="FATTY ACID SYNTHASE"/>
    <property type="match status" value="1"/>
</dbReference>
<feature type="domain" description="PKS/mFAS DH" evidence="12">
    <location>
        <begin position="891"/>
        <end position="1162"/>
    </location>
</feature>
<evidence type="ECO:0000256" key="4">
    <source>
        <dbReference type="ARBA" id="ARBA00022553"/>
    </source>
</evidence>
<dbReference type="InterPro" id="IPR050091">
    <property type="entry name" value="PKS_NRPS_Biosynth_Enz"/>
</dbReference>
<evidence type="ECO:0000256" key="9">
    <source>
        <dbReference type="PROSITE-ProRule" id="PRU01363"/>
    </source>
</evidence>
<dbReference type="InterPro" id="IPR013968">
    <property type="entry name" value="PKS_KR"/>
</dbReference>
<dbReference type="PROSITE" id="PS50075">
    <property type="entry name" value="CARRIER"/>
    <property type="match status" value="3"/>
</dbReference>
<protein>
    <submittedName>
        <fullName evidence="13">SDR family NAD(P)-dependent oxidoreductase</fullName>
    </submittedName>
</protein>
<proteinExistence type="predicted"/>
<dbReference type="SUPFAM" id="SSF47336">
    <property type="entry name" value="ACP-like"/>
    <property type="match status" value="3"/>
</dbReference>
<dbReference type="PANTHER" id="PTHR43775:SF51">
    <property type="entry name" value="INACTIVE PHENOLPHTHIOCEROL SYNTHESIS POLYKETIDE SYNTHASE TYPE I PKS1-RELATED"/>
    <property type="match status" value="1"/>
</dbReference>
<dbReference type="SUPFAM" id="SSF52151">
    <property type="entry name" value="FabD/lysophospholipase-like"/>
    <property type="match status" value="3"/>
</dbReference>
<evidence type="ECO:0000313" key="14">
    <source>
        <dbReference type="Proteomes" id="UP001059617"/>
    </source>
</evidence>
<dbReference type="Pfam" id="PF14765">
    <property type="entry name" value="PS-DH"/>
    <property type="match status" value="1"/>
</dbReference>
<keyword evidence="3" id="KW-0596">Phosphopantetheine</keyword>
<dbReference type="Gene3D" id="3.40.366.10">
    <property type="entry name" value="Malonyl-Coenzyme A Acyl Carrier Protein, domain 2"/>
    <property type="match status" value="3"/>
</dbReference>
<reference evidence="13" key="2">
    <citation type="submission" date="2022-09" db="EMBL/GenBank/DDBJ databases">
        <title>Biosynthetic gene clusters of Dactylosporangioum fulvum.</title>
        <authorList>
            <person name="Caradec T."/>
        </authorList>
    </citation>
    <scope>NUCLEOTIDE SEQUENCE</scope>
    <source>
        <strain evidence="13">NRRL B-16292</strain>
    </source>
</reference>
<reference evidence="13" key="1">
    <citation type="submission" date="2021-04" db="EMBL/GenBank/DDBJ databases">
        <authorList>
            <person name="Hartkoorn R.C."/>
            <person name="Beaudoing E."/>
            <person name="Hot D."/>
        </authorList>
    </citation>
    <scope>NUCLEOTIDE SEQUENCE</scope>
    <source>
        <strain evidence="13">NRRL B-16292</strain>
    </source>
</reference>
<feature type="region of interest" description="C-terminal hotdog fold" evidence="9">
    <location>
        <begin position="1026"/>
        <end position="1162"/>
    </location>
</feature>
<dbReference type="Gene3D" id="1.10.1200.10">
    <property type="entry name" value="ACP-like"/>
    <property type="match status" value="3"/>
</dbReference>
<dbReference type="SUPFAM" id="SSF55048">
    <property type="entry name" value="Probable ACP-binding domain of malonyl-CoA ACP transacylase"/>
    <property type="match status" value="3"/>
</dbReference>
<comment type="pathway">
    <text evidence="2">Antibiotic biosynthesis.</text>
</comment>
<dbReference type="CDD" id="cd08952">
    <property type="entry name" value="KR_1_SDR_x"/>
    <property type="match status" value="2"/>
</dbReference>
<dbReference type="InterPro" id="IPR016035">
    <property type="entry name" value="Acyl_Trfase/lysoPLipase"/>
</dbReference>
<dbReference type="PROSITE" id="PS00012">
    <property type="entry name" value="PHOSPHOPANTETHEINE"/>
    <property type="match status" value="1"/>
</dbReference>
<dbReference type="SUPFAM" id="SSF53901">
    <property type="entry name" value="Thiolase-like"/>
    <property type="match status" value="3"/>
</dbReference>
<evidence type="ECO:0000256" key="5">
    <source>
        <dbReference type="ARBA" id="ARBA00022679"/>
    </source>
</evidence>
<organism evidence="13 14">
    <name type="scientific">Dactylosporangium fulvum</name>
    <dbReference type="NCBI Taxonomy" id="53359"/>
    <lineage>
        <taxon>Bacteria</taxon>
        <taxon>Bacillati</taxon>
        <taxon>Actinomycetota</taxon>
        <taxon>Actinomycetes</taxon>
        <taxon>Micromonosporales</taxon>
        <taxon>Micromonosporaceae</taxon>
        <taxon>Dactylosporangium</taxon>
    </lineage>
</organism>
<dbReference type="InterPro" id="IPR042104">
    <property type="entry name" value="PKS_dehydratase_sf"/>
</dbReference>
<dbReference type="InterPro" id="IPR020806">
    <property type="entry name" value="PKS_PP-bd"/>
</dbReference>
<evidence type="ECO:0000259" key="12">
    <source>
        <dbReference type="PROSITE" id="PS52019"/>
    </source>
</evidence>
<evidence type="ECO:0000259" key="11">
    <source>
        <dbReference type="PROSITE" id="PS52004"/>
    </source>
</evidence>
<dbReference type="SMART" id="SM00823">
    <property type="entry name" value="PKS_PP"/>
    <property type="match status" value="3"/>
</dbReference>
<dbReference type="CDD" id="cd00833">
    <property type="entry name" value="PKS"/>
    <property type="match status" value="3"/>
</dbReference>
<dbReference type="InterPro" id="IPR020841">
    <property type="entry name" value="PKS_Beta-ketoAc_synthase_dom"/>
</dbReference>
<dbReference type="NCBIfam" id="NF045894">
    <property type="entry name" value="PKS_plus_SDR"/>
    <property type="match status" value="1"/>
</dbReference>
<dbReference type="SMART" id="SM00825">
    <property type="entry name" value="PKS_KS"/>
    <property type="match status" value="3"/>
</dbReference>
<dbReference type="SMART" id="SM00822">
    <property type="entry name" value="PKS_KR"/>
    <property type="match status" value="3"/>
</dbReference>
<keyword evidence="6" id="KW-0045">Antibiotic biosynthesis</keyword>